<dbReference type="RefSeq" id="WP_209661562.1">
    <property type="nucleotide sequence ID" value="NZ_JAGGLI010000031.1"/>
</dbReference>
<dbReference type="Gene3D" id="1.10.3720.10">
    <property type="entry name" value="MetI-like"/>
    <property type="match status" value="1"/>
</dbReference>
<accession>A0ABS4KL50</accession>
<evidence type="ECO:0000256" key="6">
    <source>
        <dbReference type="ARBA" id="ARBA00023136"/>
    </source>
</evidence>
<feature type="transmembrane region" description="Helical" evidence="7">
    <location>
        <begin position="7"/>
        <end position="29"/>
    </location>
</feature>
<dbReference type="PANTHER" id="PTHR43386">
    <property type="entry name" value="OLIGOPEPTIDE TRANSPORT SYSTEM PERMEASE PROTEIN APPC"/>
    <property type="match status" value="1"/>
</dbReference>
<name>A0ABS4KL50_9FIRM</name>
<keyword evidence="5 7" id="KW-1133">Transmembrane helix</keyword>
<feature type="transmembrane region" description="Helical" evidence="7">
    <location>
        <begin position="197"/>
        <end position="218"/>
    </location>
</feature>
<keyword evidence="3" id="KW-1003">Cell membrane</keyword>
<dbReference type="PROSITE" id="PS50928">
    <property type="entry name" value="ABC_TM1"/>
    <property type="match status" value="1"/>
</dbReference>
<reference evidence="9 10" key="1">
    <citation type="submission" date="2021-03" db="EMBL/GenBank/DDBJ databases">
        <title>Genomic Encyclopedia of Type Strains, Phase IV (KMG-IV): sequencing the most valuable type-strain genomes for metagenomic binning, comparative biology and taxonomic classification.</title>
        <authorList>
            <person name="Goeker M."/>
        </authorList>
    </citation>
    <scope>NUCLEOTIDE SEQUENCE [LARGE SCALE GENOMIC DNA]</scope>
    <source>
        <strain evidence="9 10">DSM 27512</strain>
    </source>
</reference>
<evidence type="ECO:0000256" key="4">
    <source>
        <dbReference type="ARBA" id="ARBA00022692"/>
    </source>
</evidence>
<keyword evidence="6 7" id="KW-0472">Membrane</keyword>
<dbReference type="CDD" id="cd06261">
    <property type="entry name" value="TM_PBP2"/>
    <property type="match status" value="1"/>
</dbReference>
<keyword evidence="2 7" id="KW-0813">Transport</keyword>
<organism evidence="9 10">
    <name type="scientific">Acetoanaerobium pronyense</name>
    <dbReference type="NCBI Taxonomy" id="1482736"/>
    <lineage>
        <taxon>Bacteria</taxon>
        <taxon>Bacillati</taxon>
        <taxon>Bacillota</taxon>
        <taxon>Clostridia</taxon>
        <taxon>Peptostreptococcales</taxon>
        <taxon>Filifactoraceae</taxon>
        <taxon>Acetoanaerobium</taxon>
    </lineage>
</organism>
<comment type="subcellular location">
    <subcellularLocation>
        <location evidence="1 7">Cell membrane</location>
        <topology evidence="1 7">Multi-pass membrane protein</topology>
    </subcellularLocation>
</comment>
<keyword evidence="4 7" id="KW-0812">Transmembrane</keyword>
<dbReference type="Pfam" id="PF00528">
    <property type="entry name" value="BPD_transp_1"/>
    <property type="match status" value="1"/>
</dbReference>
<proteinExistence type="inferred from homology"/>
<evidence type="ECO:0000256" key="2">
    <source>
        <dbReference type="ARBA" id="ARBA00022448"/>
    </source>
</evidence>
<comment type="caution">
    <text evidence="9">The sequence shown here is derived from an EMBL/GenBank/DDBJ whole genome shotgun (WGS) entry which is preliminary data.</text>
</comment>
<dbReference type="SUPFAM" id="SSF161098">
    <property type="entry name" value="MetI-like"/>
    <property type="match status" value="1"/>
</dbReference>
<evidence type="ECO:0000259" key="8">
    <source>
        <dbReference type="PROSITE" id="PS50928"/>
    </source>
</evidence>
<dbReference type="InterPro" id="IPR000515">
    <property type="entry name" value="MetI-like"/>
</dbReference>
<dbReference type="InterPro" id="IPR035906">
    <property type="entry name" value="MetI-like_sf"/>
</dbReference>
<dbReference type="InterPro" id="IPR050366">
    <property type="entry name" value="BP-dependent_transpt_permease"/>
</dbReference>
<comment type="similarity">
    <text evidence="7">Belongs to the binding-protein-dependent transport system permease family.</text>
</comment>
<feature type="transmembrane region" description="Helical" evidence="7">
    <location>
        <begin position="239"/>
        <end position="257"/>
    </location>
</feature>
<dbReference type="Proteomes" id="UP001314903">
    <property type="component" value="Unassembled WGS sequence"/>
</dbReference>
<evidence type="ECO:0000256" key="3">
    <source>
        <dbReference type="ARBA" id="ARBA00022475"/>
    </source>
</evidence>
<evidence type="ECO:0000313" key="10">
    <source>
        <dbReference type="Proteomes" id="UP001314903"/>
    </source>
</evidence>
<feature type="domain" description="ABC transmembrane type-1" evidence="8">
    <location>
        <begin position="68"/>
        <end position="257"/>
    </location>
</feature>
<dbReference type="EMBL" id="JAGGLI010000031">
    <property type="protein sequence ID" value="MBP2028513.1"/>
    <property type="molecule type" value="Genomic_DNA"/>
</dbReference>
<protein>
    <submittedName>
        <fullName evidence="9">Nickel transport system permease protein</fullName>
    </submittedName>
</protein>
<evidence type="ECO:0000256" key="5">
    <source>
        <dbReference type="ARBA" id="ARBA00022989"/>
    </source>
</evidence>
<keyword evidence="10" id="KW-1185">Reference proteome</keyword>
<evidence type="ECO:0000256" key="1">
    <source>
        <dbReference type="ARBA" id="ARBA00004651"/>
    </source>
</evidence>
<gene>
    <name evidence="9" type="ORF">J2Z35_002339</name>
</gene>
<dbReference type="PANTHER" id="PTHR43386:SF1">
    <property type="entry name" value="D,D-DIPEPTIDE TRANSPORT SYSTEM PERMEASE PROTEIN DDPC-RELATED"/>
    <property type="match status" value="1"/>
</dbReference>
<evidence type="ECO:0000313" key="9">
    <source>
        <dbReference type="EMBL" id="MBP2028513.1"/>
    </source>
</evidence>
<sequence>MKQKSIGLKFVIFFIISVVMMGIFAPWIAPNDPYESSLFQRFASMSLEYPFGTDHLGRCIFSRIIFGIRPTLTYAFMIMIGTMSIGLTLGLIAGYFGGKIDEIIMRLVDIILSFPSQIVVLAVVATIGIDIQNVVIATILVKWAWYCRMIRGSVLKFRESPFVIYSKTIGMPTWFILKNHILPNITADLTVLASLDMGWAILNISTLSFLGIGIQPPVSEWGAMLSEAKNVFRNHPVQAIYPGIALMSVIGGFHYLGDALRDYWDPKEAI</sequence>
<evidence type="ECO:0000256" key="7">
    <source>
        <dbReference type="RuleBase" id="RU363032"/>
    </source>
</evidence>
<feature type="transmembrane region" description="Helical" evidence="7">
    <location>
        <begin position="72"/>
        <end position="96"/>
    </location>
</feature>